<proteinExistence type="predicted"/>
<evidence type="ECO:0000313" key="2">
    <source>
        <dbReference type="Proteomes" id="UP001549036"/>
    </source>
</evidence>
<sequence>MELPFPMAERLKFIARLLDGEKMRCFAGVRYLAQDGLQGPHTLQRQWLGRVDGPVAPAIPPRQSASTPAASIGDRVYAVPSLPLPLYV</sequence>
<keyword evidence="2" id="KW-1185">Reference proteome</keyword>
<accession>A0ABV2HS72</accession>
<dbReference type="EMBL" id="JBEPLM010000003">
    <property type="protein sequence ID" value="MET3593002.1"/>
    <property type="molecule type" value="Genomic_DNA"/>
</dbReference>
<evidence type="ECO:0000313" key="1">
    <source>
        <dbReference type="EMBL" id="MET3593002.1"/>
    </source>
</evidence>
<organism evidence="1 2">
    <name type="scientific">Mesorhizobium shonense</name>
    <dbReference type="NCBI Taxonomy" id="1209948"/>
    <lineage>
        <taxon>Bacteria</taxon>
        <taxon>Pseudomonadati</taxon>
        <taxon>Pseudomonadota</taxon>
        <taxon>Alphaproteobacteria</taxon>
        <taxon>Hyphomicrobiales</taxon>
        <taxon>Phyllobacteriaceae</taxon>
        <taxon>Mesorhizobium</taxon>
    </lineage>
</organism>
<dbReference type="Proteomes" id="UP001549036">
    <property type="component" value="Unassembled WGS sequence"/>
</dbReference>
<comment type="caution">
    <text evidence="1">The sequence shown here is derived from an EMBL/GenBank/DDBJ whole genome shotgun (WGS) entry which is preliminary data.</text>
</comment>
<gene>
    <name evidence="1" type="ORF">ABID26_002390</name>
</gene>
<name>A0ABV2HS72_9HYPH</name>
<protein>
    <submittedName>
        <fullName evidence="1">Uncharacterized protein</fullName>
    </submittedName>
</protein>
<reference evidence="1 2" key="1">
    <citation type="submission" date="2024-06" db="EMBL/GenBank/DDBJ databases">
        <title>Genomic Encyclopedia of Type Strains, Phase IV (KMG-IV): sequencing the most valuable type-strain genomes for metagenomic binning, comparative biology and taxonomic classification.</title>
        <authorList>
            <person name="Goeker M."/>
        </authorList>
    </citation>
    <scope>NUCLEOTIDE SEQUENCE [LARGE SCALE GENOMIC DNA]</scope>
    <source>
        <strain evidence="1 2">DSM 29846</strain>
    </source>
</reference>